<dbReference type="SUPFAM" id="SSF53807">
    <property type="entry name" value="Helical backbone' metal receptor"/>
    <property type="match status" value="1"/>
</dbReference>
<protein>
    <submittedName>
        <fullName evidence="5">ABC transporter substrate-binding protein</fullName>
    </submittedName>
</protein>
<feature type="chain" id="PRO_5046295875" evidence="3">
    <location>
        <begin position="25"/>
        <end position="341"/>
    </location>
</feature>
<feature type="signal peptide" evidence="3">
    <location>
        <begin position="1"/>
        <end position="24"/>
    </location>
</feature>
<dbReference type="RefSeq" id="WP_344241089.1">
    <property type="nucleotide sequence ID" value="NZ_BAAAHH010000010.1"/>
</dbReference>
<keyword evidence="3" id="KW-0732">Signal</keyword>
<evidence type="ECO:0000313" key="5">
    <source>
        <dbReference type="EMBL" id="GAA0951020.1"/>
    </source>
</evidence>
<gene>
    <name evidence="5" type="ORF">GCM10009550_30150</name>
</gene>
<name>A0ABP4BH97_9ACTN</name>
<dbReference type="PROSITE" id="PS51257">
    <property type="entry name" value="PROKAR_LIPOPROTEIN"/>
    <property type="match status" value="1"/>
</dbReference>
<dbReference type="InterPro" id="IPR050902">
    <property type="entry name" value="ABC_Transporter_SBP"/>
</dbReference>
<dbReference type="InterPro" id="IPR002491">
    <property type="entry name" value="ABC_transptr_periplasmic_BD"/>
</dbReference>
<sequence length="341" mass="34340">MTLIRWSAALVAAALLAGGCGGRAAEPRTAGNDPYAHCGPSSATSTAEDVEPVAPDADPVLPATVRSADGTSVTVEDTSRILALNLYGSLAEIVFSLGLGDRVVGRDASTTFPAAAAKPLVTTQGHDLSAEAILGLDPTVVLADSSIGPAEVLTQLRQSGVPVVMVDAEQTLERIDDHITAVAEALGVPEAGRKLNERVAAQIDAARPKGTAAAPLRIAFLYLRGTAGVYLMGGRGAGSDAMIEAIGAEDAGSALGLKGFRPLTSEGLINAAPDVILVLSSGLESVGGVDGLLRLPGVAQTPAGQNRRVVDAGDGSLLTFGARTGSTIEALAGAVYRTCAS</sequence>
<keyword evidence="6" id="KW-1185">Reference proteome</keyword>
<feature type="region of interest" description="Disordered" evidence="2">
    <location>
        <begin position="28"/>
        <end position="52"/>
    </location>
</feature>
<comment type="caution">
    <text evidence="5">The sequence shown here is derived from an EMBL/GenBank/DDBJ whole genome shotgun (WGS) entry which is preliminary data.</text>
</comment>
<feature type="domain" description="Fe/B12 periplasmic-binding" evidence="4">
    <location>
        <begin position="82"/>
        <end position="341"/>
    </location>
</feature>
<proteinExistence type="inferred from homology"/>
<reference evidence="6" key="1">
    <citation type="journal article" date="2019" name="Int. J. Syst. Evol. Microbiol.">
        <title>The Global Catalogue of Microorganisms (GCM) 10K type strain sequencing project: providing services to taxonomists for standard genome sequencing and annotation.</title>
        <authorList>
            <consortium name="The Broad Institute Genomics Platform"/>
            <consortium name="The Broad Institute Genome Sequencing Center for Infectious Disease"/>
            <person name="Wu L."/>
            <person name="Ma J."/>
        </authorList>
    </citation>
    <scope>NUCLEOTIDE SEQUENCE [LARGE SCALE GENOMIC DNA]</scope>
    <source>
        <strain evidence="6">JCM 10696</strain>
    </source>
</reference>
<dbReference type="Proteomes" id="UP001500665">
    <property type="component" value="Unassembled WGS sequence"/>
</dbReference>
<accession>A0ABP4BH97</accession>
<dbReference type="PANTHER" id="PTHR30535">
    <property type="entry name" value="VITAMIN B12-BINDING PROTEIN"/>
    <property type="match status" value="1"/>
</dbReference>
<evidence type="ECO:0000256" key="1">
    <source>
        <dbReference type="ARBA" id="ARBA00008814"/>
    </source>
</evidence>
<dbReference type="Pfam" id="PF01497">
    <property type="entry name" value="Peripla_BP_2"/>
    <property type="match status" value="1"/>
</dbReference>
<comment type="similarity">
    <text evidence="1">Belongs to the bacterial solute-binding protein 8 family.</text>
</comment>
<dbReference type="PROSITE" id="PS50983">
    <property type="entry name" value="FE_B12_PBP"/>
    <property type="match status" value="1"/>
</dbReference>
<evidence type="ECO:0000256" key="2">
    <source>
        <dbReference type="SAM" id="MobiDB-lite"/>
    </source>
</evidence>
<evidence type="ECO:0000256" key="3">
    <source>
        <dbReference type="SAM" id="SignalP"/>
    </source>
</evidence>
<evidence type="ECO:0000313" key="6">
    <source>
        <dbReference type="Proteomes" id="UP001500665"/>
    </source>
</evidence>
<evidence type="ECO:0000259" key="4">
    <source>
        <dbReference type="PROSITE" id="PS50983"/>
    </source>
</evidence>
<dbReference type="EMBL" id="BAAAHH010000010">
    <property type="protein sequence ID" value="GAA0951020.1"/>
    <property type="molecule type" value="Genomic_DNA"/>
</dbReference>
<dbReference type="Gene3D" id="3.40.50.1980">
    <property type="entry name" value="Nitrogenase molybdenum iron protein domain"/>
    <property type="match status" value="2"/>
</dbReference>
<organism evidence="5 6">
    <name type="scientific">Actinocorallia libanotica</name>
    <dbReference type="NCBI Taxonomy" id="46162"/>
    <lineage>
        <taxon>Bacteria</taxon>
        <taxon>Bacillati</taxon>
        <taxon>Actinomycetota</taxon>
        <taxon>Actinomycetes</taxon>
        <taxon>Streptosporangiales</taxon>
        <taxon>Thermomonosporaceae</taxon>
        <taxon>Actinocorallia</taxon>
    </lineage>
</organism>
<dbReference type="PANTHER" id="PTHR30535:SF4">
    <property type="entry name" value="HEMIN-BINDING PERIPLASMIC PROTEIN HMUT"/>
    <property type="match status" value="1"/>
</dbReference>